<accession>A0ABR2A673</accession>
<dbReference type="Pfam" id="PF01490">
    <property type="entry name" value="Aa_trans"/>
    <property type="match status" value="1"/>
</dbReference>
<evidence type="ECO:0000313" key="2">
    <source>
        <dbReference type="Proteomes" id="UP001396334"/>
    </source>
</evidence>
<proteinExistence type="predicted"/>
<reference evidence="1 2" key="1">
    <citation type="journal article" date="2024" name="G3 (Bethesda)">
        <title>Genome assembly of Hibiscus sabdariffa L. provides insights into metabolisms of medicinal natural products.</title>
        <authorList>
            <person name="Kim T."/>
        </authorList>
    </citation>
    <scope>NUCLEOTIDE SEQUENCE [LARGE SCALE GENOMIC DNA]</scope>
    <source>
        <strain evidence="1">TK-2024</strain>
        <tissue evidence="1">Old leaves</tissue>
    </source>
</reference>
<organism evidence="1 2">
    <name type="scientific">Hibiscus sabdariffa</name>
    <name type="common">roselle</name>
    <dbReference type="NCBI Taxonomy" id="183260"/>
    <lineage>
        <taxon>Eukaryota</taxon>
        <taxon>Viridiplantae</taxon>
        <taxon>Streptophyta</taxon>
        <taxon>Embryophyta</taxon>
        <taxon>Tracheophyta</taxon>
        <taxon>Spermatophyta</taxon>
        <taxon>Magnoliopsida</taxon>
        <taxon>eudicotyledons</taxon>
        <taxon>Gunneridae</taxon>
        <taxon>Pentapetalae</taxon>
        <taxon>rosids</taxon>
        <taxon>malvids</taxon>
        <taxon>Malvales</taxon>
        <taxon>Malvaceae</taxon>
        <taxon>Malvoideae</taxon>
        <taxon>Hibiscus</taxon>
    </lineage>
</organism>
<protein>
    <submittedName>
        <fullName evidence="1">Uncharacterized protein</fullName>
    </submittedName>
</protein>
<dbReference type="EMBL" id="JBBPBN010000348">
    <property type="protein sequence ID" value="KAK8488458.1"/>
    <property type="molecule type" value="Genomic_DNA"/>
</dbReference>
<dbReference type="InterPro" id="IPR013057">
    <property type="entry name" value="AA_transpt_TM"/>
</dbReference>
<keyword evidence="2" id="KW-1185">Reference proteome</keyword>
<comment type="caution">
    <text evidence="1">The sequence shown here is derived from an EMBL/GenBank/DDBJ whole genome shotgun (WGS) entry which is preliminary data.</text>
</comment>
<dbReference type="Proteomes" id="UP001396334">
    <property type="component" value="Unassembled WGS sequence"/>
</dbReference>
<name>A0ABR2A673_9ROSI</name>
<sequence>MGFVVKEDIDRAIGGDFSFQDQKAITDNLGGMEVFCFEGFGMTLALEASMKERNTFPKVLGMAFRWITLVYVLFGIFGYMACGDETKDIITLNLPENWTAVPESWEYASVGPLLALDKRVAFEFPSFHFGSRLCDCPCITFSFSFPYSGRWNTIQILKAFKQSALTCRWKLECHFIGKTIQPKAILVS</sequence>
<gene>
    <name evidence="1" type="ORF">V6N11_059435</name>
</gene>
<evidence type="ECO:0000313" key="1">
    <source>
        <dbReference type="EMBL" id="KAK8488458.1"/>
    </source>
</evidence>